<dbReference type="Proteomes" id="UP000242814">
    <property type="component" value="Unassembled WGS sequence"/>
</dbReference>
<reference evidence="1 2" key="1">
    <citation type="submission" date="2016-06" db="EMBL/GenBank/DDBJ databases">
        <authorList>
            <person name="Kjaerup R.B."/>
            <person name="Dalgaard T.S."/>
            <person name="Juul-Madsen H.R."/>
        </authorList>
    </citation>
    <scope>NUCLEOTIDE SEQUENCE [LARGE SCALE GENOMIC DNA]</scope>
    <source>
        <strain evidence="1 2">Pb300</strain>
    </source>
</reference>
<name>A0A1D2J3D5_PARBR</name>
<dbReference type="VEuPathDB" id="FungiDB:PADG_12407"/>
<dbReference type="AlphaFoldDB" id="A0A1D2J3D5"/>
<evidence type="ECO:0000313" key="1">
    <source>
        <dbReference type="EMBL" id="ODH12795.1"/>
    </source>
</evidence>
<dbReference type="EMBL" id="LZYO01000745">
    <property type="protein sequence ID" value="ODH12795.1"/>
    <property type="molecule type" value="Genomic_DNA"/>
</dbReference>
<proteinExistence type="predicted"/>
<organism evidence="1 2">
    <name type="scientific">Paracoccidioides brasiliensis</name>
    <dbReference type="NCBI Taxonomy" id="121759"/>
    <lineage>
        <taxon>Eukaryota</taxon>
        <taxon>Fungi</taxon>
        <taxon>Dikarya</taxon>
        <taxon>Ascomycota</taxon>
        <taxon>Pezizomycotina</taxon>
        <taxon>Eurotiomycetes</taxon>
        <taxon>Eurotiomycetidae</taxon>
        <taxon>Onygenales</taxon>
        <taxon>Ajellomycetaceae</taxon>
        <taxon>Paracoccidioides</taxon>
    </lineage>
</organism>
<evidence type="ECO:0000313" key="2">
    <source>
        <dbReference type="Proteomes" id="UP000242814"/>
    </source>
</evidence>
<feature type="non-terminal residue" evidence="1">
    <location>
        <position position="1"/>
    </location>
</feature>
<gene>
    <name evidence="1" type="ORF">ACO22_07909</name>
</gene>
<accession>A0A1D2J3D5</accession>
<protein>
    <submittedName>
        <fullName evidence="1">Uncharacterized protein</fullName>
    </submittedName>
</protein>
<sequence>IAKLQQEVKMMKASREALTINTSDNEMSEDLMNYLQRKGRNIIIMKILNEFRD</sequence>
<comment type="caution">
    <text evidence="1">The sequence shown here is derived from an EMBL/GenBank/DDBJ whole genome shotgun (WGS) entry which is preliminary data.</text>
</comment>